<feature type="transmembrane region" description="Helical" evidence="1">
    <location>
        <begin position="97"/>
        <end position="122"/>
    </location>
</feature>
<evidence type="ECO:0000313" key="3">
    <source>
        <dbReference type="Proteomes" id="UP000198556"/>
    </source>
</evidence>
<evidence type="ECO:0000256" key="1">
    <source>
        <dbReference type="SAM" id="Phobius"/>
    </source>
</evidence>
<keyword evidence="3" id="KW-1185">Reference proteome</keyword>
<evidence type="ECO:0000313" key="2">
    <source>
        <dbReference type="EMBL" id="SEQ79573.1"/>
    </source>
</evidence>
<dbReference type="Proteomes" id="UP000198556">
    <property type="component" value="Unassembled WGS sequence"/>
</dbReference>
<gene>
    <name evidence="2" type="ORF">SAMN05421767_10719</name>
</gene>
<protein>
    <submittedName>
        <fullName evidence="2">Uncharacterized protein</fullName>
    </submittedName>
</protein>
<feature type="transmembrane region" description="Helical" evidence="1">
    <location>
        <begin position="53"/>
        <end position="77"/>
    </location>
</feature>
<organism evidence="2 3">
    <name type="scientific">Granulicatella balaenopterae</name>
    <dbReference type="NCBI Taxonomy" id="137733"/>
    <lineage>
        <taxon>Bacteria</taxon>
        <taxon>Bacillati</taxon>
        <taxon>Bacillota</taxon>
        <taxon>Bacilli</taxon>
        <taxon>Lactobacillales</taxon>
        <taxon>Carnobacteriaceae</taxon>
        <taxon>Granulicatella</taxon>
    </lineage>
</organism>
<feature type="transmembrane region" description="Helical" evidence="1">
    <location>
        <begin position="128"/>
        <end position="152"/>
    </location>
</feature>
<dbReference type="AlphaFoldDB" id="A0A1H9IY90"/>
<accession>A0A1H9IY90</accession>
<reference evidence="2 3" key="1">
    <citation type="submission" date="2016-10" db="EMBL/GenBank/DDBJ databases">
        <authorList>
            <person name="de Groot N.N."/>
        </authorList>
    </citation>
    <scope>NUCLEOTIDE SEQUENCE [LARGE SCALE GENOMIC DNA]</scope>
    <source>
        <strain evidence="2 3">DSM 15827</strain>
    </source>
</reference>
<sequence>MEKIKTEIKNKIKKYEIIIIVAIVMLVISKLVITNQQVPASTINESLKVMLDAGFLGYNAGLISVLIVAIGSLKYLLYKNDEKKLKEYYITYADERYAYIMTKSGMMPNLINSFVILYIGYYMQNISIYIYITCLIIAMLLSIQSLTLRAYYMNKL</sequence>
<feature type="transmembrane region" description="Helical" evidence="1">
    <location>
        <begin position="12"/>
        <end position="33"/>
    </location>
</feature>
<dbReference type="RefSeq" id="WP_089746145.1">
    <property type="nucleotide sequence ID" value="NZ_FOGF01000007.1"/>
</dbReference>
<keyword evidence="1" id="KW-1133">Transmembrane helix</keyword>
<proteinExistence type="predicted"/>
<dbReference type="STRING" id="137733.SAMN05421767_10719"/>
<keyword evidence="1" id="KW-0812">Transmembrane</keyword>
<dbReference type="EMBL" id="FOGF01000007">
    <property type="protein sequence ID" value="SEQ79573.1"/>
    <property type="molecule type" value="Genomic_DNA"/>
</dbReference>
<name>A0A1H9IY90_9LACT</name>
<keyword evidence="1" id="KW-0472">Membrane</keyword>